<name>C5C1E3_BEUC1</name>
<feature type="transmembrane region" description="Helical" evidence="1">
    <location>
        <begin position="372"/>
        <end position="391"/>
    </location>
</feature>
<dbReference type="Pfam" id="PF03703">
    <property type="entry name" value="bPH_2"/>
    <property type="match status" value="2"/>
</dbReference>
<dbReference type="KEGG" id="bcv:Bcav_3310"/>
<dbReference type="EMBL" id="CP001618">
    <property type="protein sequence ID" value="ACQ81553.1"/>
    <property type="molecule type" value="Genomic_DNA"/>
</dbReference>
<gene>
    <name evidence="3" type="ordered locus">Bcav_3310</name>
</gene>
<proteinExistence type="predicted"/>
<dbReference type="eggNOG" id="COG3428">
    <property type="taxonomic scope" value="Bacteria"/>
</dbReference>
<feature type="transmembrane region" description="Helical" evidence="1">
    <location>
        <begin position="57"/>
        <end position="78"/>
    </location>
</feature>
<evidence type="ECO:0000256" key="1">
    <source>
        <dbReference type="SAM" id="Phobius"/>
    </source>
</evidence>
<dbReference type="OrthoDB" id="4121259at2"/>
<dbReference type="RefSeq" id="WP_015883790.1">
    <property type="nucleotide sequence ID" value="NC_012669.1"/>
</dbReference>
<accession>C5C1E3</accession>
<dbReference type="PANTHER" id="PTHR34473:SF2">
    <property type="entry name" value="UPF0699 TRANSMEMBRANE PROTEIN YDBT"/>
    <property type="match status" value="1"/>
</dbReference>
<organism evidence="3 4">
    <name type="scientific">Beutenbergia cavernae (strain ATCC BAA-8 / DSM 12333 / CCUG 43141 / JCM 11478 / NBRC 16432 / NCIMB 13614 / HKI 0122)</name>
    <dbReference type="NCBI Taxonomy" id="471853"/>
    <lineage>
        <taxon>Bacteria</taxon>
        <taxon>Bacillati</taxon>
        <taxon>Actinomycetota</taxon>
        <taxon>Actinomycetes</taxon>
        <taxon>Micrococcales</taxon>
        <taxon>Beutenbergiaceae</taxon>
        <taxon>Beutenbergia</taxon>
    </lineage>
</organism>
<dbReference type="PANTHER" id="PTHR34473">
    <property type="entry name" value="UPF0699 TRANSMEMBRANE PROTEIN YDBS"/>
    <property type="match status" value="1"/>
</dbReference>
<reference evidence="3 4" key="1">
    <citation type="journal article" date="2009" name="Stand. Genomic Sci.">
        <title>Complete genome sequence of Beutenbergia cavernae type strain (HKI 0122).</title>
        <authorList>
            <person name="Land M."/>
            <person name="Pukall R."/>
            <person name="Abt B."/>
            <person name="Goker M."/>
            <person name="Rohde M."/>
            <person name="Glavina Del Rio T."/>
            <person name="Tice H."/>
            <person name="Copeland A."/>
            <person name="Cheng J.F."/>
            <person name="Lucas S."/>
            <person name="Chen F."/>
            <person name="Nolan M."/>
            <person name="Bruce D."/>
            <person name="Goodwin L."/>
            <person name="Pitluck S."/>
            <person name="Ivanova N."/>
            <person name="Mavromatis K."/>
            <person name="Ovchinnikova G."/>
            <person name="Pati A."/>
            <person name="Chen A."/>
            <person name="Palaniappan K."/>
            <person name="Hauser L."/>
            <person name="Chang Y.J."/>
            <person name="Jefferies C.C."/>
            <person name="Saunders E."/>
            <person name="Brettin T."/>
            <person name="Detter J.C."/>
            <person name="Han C."/>
            <person name="Chain P."/>
            <person name="Bristow J."/>
            <person name="Eisen J.A."/>
            <person name="Markowitz V."/>
            <person name="Hugenholtz P."/>
            <person name="Kyrpides N.C."/>
            <person name="Klenk H.P."/>
            <person name="Lapidus A."/>
        </authorList>
    </citation>
    <scope>NUCLEOTIDE SEQUENCE [LARGE SCALE GENOMIC DNA]</scope>
    <source>
        <strain evidence="4">ATCC BAA-8 / DSM 12333 / NBRC 16432</strain>
    </source>
</reference>
<feature type="domain" description="YdbS-like PH" evidence="2">
    <location>
        <begin position="80"/>
        <end position="151"/>
    </location>
</feature>
<feature type="transmembrane region" description="Helical" evidence="1">
    <location>
        <begin position="397"/>
        <end position="421"/>
    </location>
</feature>
<dbReference type="HOGENOM" id="CLU_024617_1_0_11"/>
<dbReference type="InterPro" id="IPR014529">
    <property type="entry name" value="UCP026631"/>
</dbReference>
<keyword evidence="4" id="KW-1185">Reference proteome</keyword>
<keyword evidence="1" id="KW-0472">Membrane</keyword>
<dbReference type="InterPro" id="IPR005182">
    <property type="entry name" value="YdbS-like_PH"/>
</dbReference>
<feature type="transmembrane region" description="Helical" evidence="1">
    <location>
        <begin position="30"/>
        <end position="51"/>
    </location>
</feature>
<feature type="transmembrane region" description="Helical" evidence="1">
    <location>
        <begin position="190"/>
        <end position="215"/>
    </location>
</feature>
<keyword evidence="1" id="KW-0812">Transmembrane</keyword>
<keyword evidence="1" id="KW-1133">Transmembrane helix</keyword>
<evidence type="ECO:0000259" key="2">
    <source>
        <dbReference type="Pfam" id="PF03703"/>
    </source>
</evidence>
<feature type="domain" description="YdbS-like PH" evidence="2">
    <location>
        <begin position="423"/>
        <end position="482"/>
    </location>
</feature>
<dbReference type="STRING" id="471853.Bcav_3310"/>
<dbReference type="Proteomes" id="UP000007962">
    <property type="component" value="Chromosome"/>
</dbReference>
<feature type="transmembrane region" description="Helical" evidence="1">
    <location>
        <begin position="235"/>
        <end position="259"/>
    </location>
</feature>
<dbReference type="PIRSF" id="PIRSF026631">
    <property type="entry name" value="UCP026631"/>
    <property type="match status" value="1"/>
</dbReference>
<sequence>MTEAAPSETETADDGVPWVALHRDTLKVTALFMVGVAIAAGVPTAMGVAAGTSWGVALAWVLPGAVLLVAVGTVLDGLRVRFTRYRVAETRVEMSSGILFRRRRSLARDRIRSVDVNANPLQRVFGLVTVKVGTAETGSGSGSATERSLVLDSVARAEGDRLRAELLRRGVEGDGAAPDEQRLATWEPVWLRYAPLSFLTPLIPTALVGFTFQVADWFGRGGLPVEIVAGWVETYGPWPVLLLGFGAFVVLGAIGSLAIHAEAWWNHRLDREPGGTLRVRRGLLVSRSLSLEEERIRGVEIVEPIGIRSARAARLDVVAIGLKTDEGRSDLTTLVPPAPRAVTLAAAEAVVGPVDVELSGHPRAARTRRLRWAAVVVLGLALVAVVVHVLWSPSAFWSVVTIGAALLLAVGAVAIAVDAYASLGHALTERHLVARSGSVRRATVHLDRPGIIGWRIRQSVFQRRMGLMTLEATTAAGRGHYAVVDAGSGQGLQVAADAVPGLLEPFLVRAGDPEPARDA</sequence>
<evidence type="ECO:0000313" key="3">
    <source>
        <dbReference type="EMBL" id="ACQ81553.1"/>
    </source>
</evidence>
<evidence type="ECO:0000313" key="4">
    <source>
        <dbReference type="Proteomes" id="UP000007962"/>
    </source>
</evidence>
<dbReference type="AlphaFoldDB" id="C5C1E3"/>
<protein>
    <submittedName>
        <fullName evidence="3">Membrane-flanked domain protein</fullName>
    </submittedName>
</protein>